<dbReference type="EMBL" id="JAJVCY010000102">
    <property type="protein sequence ID" value="MCV3290933.1"/>
    <property type="molecule type" value="Genomic_DNA"/>
</dbReference>
<accession>A0AAW5RUI1</accession>
<evidence type="ECO:0000313" key="1">
    <source>
        <dbReference type="EMBL" id="MCV3290933.1"/>
    </source>
</evidence>
<comment type="caution">
    <text evidence="1">The sequence shown here is derived from an EMBL/GenBank/DDBJ whole genome shotgun (WGS) entry which is preliminary data.</text>
</comment>
<dbReference type="Proteomes" id="UP001208651">
    <property type="component" value="Unassembled WGS sequence"/>
</dbReference>
<gene>
    <name evidence="1" type="ORF">LZT28_22410</name>
</gene>
<dbReference type="AlphaFoldDB" id="A0AAW5RUI1"/>
<proteinExistence type="predicted"/>
<protein>
    <submittedName>
        <fullName evidence="1">Uncharacterized protein</fullName>
    </submittedName>
</protein>
<organism evidence="1 2">
    <name type="scientific">Aeromonas media</name>
    <dbReference type="NCBI Taxonomy" id="651"/>
    <lineage>
        <taxon>Bacteria</taxon>
        <taxon>Pseudomonadati</taxon>
        <taxon>Pseudomonadota</taxon>
        <taxon>Gammaproteobacteria</taxon>
        <taxon>Aeromonadales</taxon>
        <taxon>Aeromonadaceae</taxon>
        <taxon>Aeromonas</taxon>
    </lineage>
</organism>
<sequence length="138" mass="15278">MIIPSSPCYSQKIAQQARNKPAALRSQRLNGVIAGSAPVLLEQHCQCKIPDGYQAVVRNGNLHECIIQPGIGDGEIKRGDFLLLRPLLLNWQIYAGLDGEKRRVTLPFNSNMPCRWIFMTALISRSCSAPQAGHAQLR</sequence>
<evidence type="ECO:0000313" key="2">
    <source>
        <dbReference type="Proteomes" id="UP001208651"/>
    </source>
</evidence>
<name>A0AAW5RUI1_AERME</name>
<reference evidence="1" key="1">
    <citation type="submission" date="2022-01" db="EMBL/GenBank/DDBJ databases">
        <title>Comparison of Fish pathogen Aeromonas spp.</title>
        <authorList>
            <person name="Dubey S."/>
            <person name="Sorum H."/>
            <person name="Munangandu H.M."/>
        </authorList>
    </citation>
    <scope>NUCLEOTIDE SEQUENCE</scope>
    <source>
        <strain evidence="1">SD/21-15</strain>
    </source>
</reference>